<organism evidence="2 3">
    <name type="scientific">Francisella uliginis</name>
    <dbReference type="NCBI Taxonomy" id="573570"/>
    <lineage>
        <taxon>Bacteria</taxon>
        <taxon>Pseudomonadati</taxon>
        <taxon>Pseudomonadota</taxon>
        <taxon>Gammaproteobacteria</taxon>
        <taxon>Thiotrichales</taxon>
        <taxon>Francisellaceae</taxon>
        <taxon>Francisella</taxon>
    </lineage>
</organism>
<evidence type="ECO:0000313" key="3">
    <source>
        <dbReference type="Proteomes" id="UP000184222"/>
    </source>
</evidence>
<feature type="domain" description="Methyltransferase" evidence="1">
    <location>
        <begin position="49"/>
        <end position="162"/>
    </location>
</feature>
<gene>
    <name evidence="2" type="ORF">F7310_00785</name>
</gene>
<dbReference type="RefSeq" id="WP_072711178.1">
    <property type="nucleotide sequence ID" value="NZ_CP016796.1"/>
</dbReference>
<dbReference type="GO" id="GO:0008168">
    <property type="term" value="F:methyltransferase activity"/>
    <property type="evidence" value="ECO:0007669"/>
    <property type="project" value="TreeGrafter"/>
</dbReference>
<protein>
    <recommendedName>
        <fullName evidence="1">Methyltransferase domain-containing protein</fullName>
    </recommendedName>
</protein>
<dbReference type="EMBL" id="CP016796">
    <property type="protein sequence ID" value="API85977.1"/>
    <property type="molecule type" value="Genomic_DNA"/>
</dbReference>
<keyword evidence="3" id="KW-1185">Reference proteome</keyword>
<dbReference type="PANTHER" id="PTHR43591">
    <property type="entry name" value="METHYLTRANSFERASE"/>
    <property type="match status" value="1"/>
</dbReference>
<dbReference type="InterPro" id="IPR025714">
    <property type="entry name" value="Methyltranfer_dom"/>
</dbReference>
<dbReference type="Proteomes" id="UP000184222">
    <property type="component" value="Chromosome"/>
</dbReference>
<name>A0A1L4BQ66_9GAMM</name>
<dbReference type="STRING" id="573570.F7310_00785"/>
<evidence type="ECO:0000259" key="1">
    <source>
        <dbReference type="Pfam" id="PF13847"/>
    </source>
</evidence>
<dbReference type="CDD" id="cd02440">
    <property type="entry name" value="AdoMet_MTases"/>
    <property type="match status" value="1"/>
</dbReference>
<dbReference type="SUPFAM" id="SSF53335">
    <property type="entry name" value="S-adenosyl-L-methionine-dependent methyltransferases"/>
    <property type="match status" value="1"/>
</dbReference>
<dbReference type="Pfam" id="PF13847">
    <property type="entry name" value="Methyltransf_31"/>
    <property type="match status" value="1"/>
</dbReference>
<dbReference type="KEGG" id="frx:F7310_00785"/>
<proteinExistence type="predicted"/>
<sequence>MSSFNAKKFENIDASKQSQTFINALEKFNSTKQIQELKQIARDKIKTFDKTTILDAGCGPGFESIKIALEFPNSTCRAVDLSSDFLENANLKAMNENLINLDFQQMDIHDLDFDDNSFDYSRAERVLLYLEDPMQALKELKRVTKNNGYICLIEPDWETNTINIANKQLVRRIINYDCDKNIRNGWIGRQLPQYIKNLGLNFEIDTRVVILPQDLAYTFYTGVICANYENNNINSEEYDFLNKEINKLYEDSDLFCTISYFLYICKVIKS</sequence>
<dbReference type="AlphaFoldDB" id="A0A1L4BQ66"/>
<dbReference type="InterPro" id="IPR029063">
    <property type="entry name" value="SAM-dependent_MTases_sf"/>
</dbReference>
<dbReference type="PANTHER" id="PTHR43591:SF24">
    <property type="entry name" value="2-METHOXY-6-POLYPRENYL-1,4-BENZOQUINOL METHYLASE, MITOCHONDRIAL"/>
    <property type="match status" value="1"/>
</dbReference>
<accession>A0A1L4BQ66</accession>
<reference evidence="2 3" key="1">
    <citation type="journal article" date="2016" name="Appl. Environ. Microbiol.">
        <title>Whole genome relationships among Francisella bacteria of diverse origin define new species and provide specific regions for detection.</title>
        <authorList>
            <person name="Challacombe J.F."/>
            <person name="Petersen J.M."/>
            <person name="Gallegos-Graves V."/>
            <person name="Hodge D."/>
            <person name="Pillai S."/>
            <person name="Kuske C.R."/>
        </authorList>
    </citation>
    <scope>NUCLEOTIDE SEQUENCE [LARGE SCALE GENOMIC DNA]</scope>
    <source>
        <strain evidence="3">TX07-7310</strain>
    </source>
</reference>
<dbReference type="Gene3D" id="3.40.50.150">
    <property type="entry name" value="Vaccinia Virus protein VP39"/>
    <property type="match status" value="1"/>
</dbReference>
<evidence type="ECO:0000313" key="2">
    <source>
        <dbReference type="EMBL" id="API85977.1"/>
    </source>
</evidence>
<dbReference type="OrthoDB" id="9760689at2"/>